<reference evidence="7" key="1">
    <citation type="submission" date="2020-11" db="EMBL/GenBank/DDBJ databases">
        <authorList>
            <consortium name="DOE Joint Genome Institute"/>
            <person name="Ahrendt S."/>
            <person name="Riley R."/>
            <person name="Andreopoulos W."/>
            <person name="Labutti K."/>
            <person name="Pangilinan J."/>
            <person name="Ruiz-Duenas F.J."/>
            <person name="Barrasa J.M."/>
            <person name="Sanchez-Garcia M."/>
            <person name="Camarero S."/>
            <person name="Miyauchi S."/>
            <person name="Serrano A."/>
            <person name="Linde D."/>
            <person name="Babiker R."/>
            <person name="Drula E."/>
            <person name="Ayuso-Fernandez I."/>
            <person name="Pacheco R."/>
            <person name="Padilla G."/>
            <person name="Ferreira P."/>
            <person name="Barriuso J."/>
            <person name="Kellner H."/>
            <person name="Castanera R."/>
            <person name="Alfaro M."/>
            <person name="Ramirez L."/>
            <person name="Pisabarro A.G."/>
            <person name="Kuo A."/>
            <person name="Tritt A."/>
            <person name="Lipzen A."/>
            <person name="He G."/>
            <person name="Yan M."/>
            <person name="Ng V."/>
            <person name="Cullen D."/>
            <person name="Martin F."/>
            <person name="Rosso M.-N."/>
            <person name="Henrissat B."/>
            <person name="Hibbett D."/>
            <person name="Martinez A.T."/>
            <person name="Grigoriev I.V."/>
        </authorList>
    </citation>
    <scope>NUCLEOTIDE SEQUENCE</scope>
    <source>
        <strain evidence="7">CBS 506.95</strain>
    </source>
</reference>
<dbReference type="PANTHER" id="PTHR47636">
    <property type="entry name" value="TRANSCRIPTIONAL REGULATORY PROTEIN RCO1"/>
    <property type="match status" value="1"/>
</dbReference>
<feature type="compositionally biased region" description="Polar residues" evidence="5">
    <location>
        <begin position="850"/>
        <end position="868"/>
    </location>
</feature>
<feature type="region of interest" description="Disordered" evidence="5">
    <location>
        <begin position="504"/>
        <end position="537"/>
    </location>
</feature>
<dbReference type="InterPro" id="IPR011011">
    <property type="entry name" value="Znf_FYVE_PHD"/>
</dbReference>
<gene>
    <name evidence="7" type="ORF">CPB83DRAFT_891105</name>
</gene>
<dbReference type="EMBL" id="MU157832">
    <property type="protein sequence ID" value="KAF9532372.1"/>
    <property type="molecule type" value="Genomic_DNA"/>
</dbReference>
<dbReference type="PROSITE" id="PS50016">
    <property type="entry name" value="ZF_PHD_2"/>
    <property type="match status" value="1"/>
</dbReference>
<feature type="region of interest" description="Disordered" evidence="5">
    <location>
        <begin position="574"/>
        <end position="593"/>
    </location>
</feature>
<feature type="region of interest" description="Disordered" evidence="5">
    <location>
        <begin position="727"/>
        <end position="868"/>
    </location>
</feature>
<evidence type="ECO:0000256" key="2">
    <source>
        <dbReference type="ARBA" id="ARBA00022771"/>
    </source>
</evidence>
<feature type="compositionally biased region" description="Polar residues" evidence="5">
    <location>
        <begin position="613"/>
        <end position="626"/>
    </location>
</feature>
<dbReference type="SMART" id="SM00249">
    <property type="entry name" value="PHD"/>
    <property type="match status" value="2"/>
</dbReference>
<keyword evidence="8" id="KW-1185">Reference proteome</keyword>
<dbReference type="PANTHER" id="PTHR47636:SF1">
    <property type="entry name" value="TRANSCRIPTIONAL REGULATORY PROTEIN RCO1"/>
    <property type="match status" value="1"/>
</dbReference>
<dbReference type="OrthoDB" id="5876363at2759"/>
<dbReference type="InterPro" id="IPR001965">
    <property type="entry name" value="Znf_PHD"/>
</dbReference>
<feature type="compositionally biased region" description="Polar residues" evidence="5">
    <location>
        <begin position="57"/>
        <end position="72"/>
    </location>
</feature>
<dbReference type="AlphaFoldDB" id="A0A9P6ENQ8"/>
<accession>A0A9P6ENQ8</accession>
<evidence type="ECO:0000256" key="1">
    <source>
        <dbReference type="ARBA" id="ARBA00022723"/>
    </source>
</evidence>
<protein>
    <recommendedName>
        <fullName evidence="6">PHD-type domain-containing protein</fullName>
    </recommendedName>
</protein>
<feature type="compositionally biased region" description="Polar residues" evidence="5">
    <location>
        <begin position="806"/>
        <end position="829"/>
    </location>
</feature>
<dbReference type="CDD" id="cd15534">
    <property type="entry name" value="PHD2_PHF12_Rco1"/>
    <property type="match status" value="1"/>
</dbReference>
<feature type="compositionally biased region" description="Basic and acidic residues" evidence="5">
    <location>
        <begin position="181"/>
        <end position="199"/>
    </location>
</feature>
<dbReference type="Proteomes" id="UP000807306">
    <property type="component" value="Unassembled WGS sequence"/>
</dbReference>
<sequence length="868" mass="94584">MATTASIPAYLLPGVTVVQPPHLEGDASLATEILPGPPSAASVQQMALKRDPKKPSMSYSYLPSSDPGSTYSGIMHGTLIGQDPEAARSKRARDKGTATGRAQRASARQQATTSTAPTSDTAPGLVPTAVSAPQLFPVGQDPNGMVVDDELALSRTSSSTNPTPQDPTLPIAGVKAKRKDKGKEKEADTPPLRVKEEAKTSSLQTPEPSNLLNNEDHCSSCRSSGALVYCDGCPKAFHLWCLDPPQEGVDDARWFCPTCVARKHPPRKPPPSLLAPAIHQLQTSHPIEFQLPEEIRTFFKDVSSGPRGSYVDTSQIKPPRLNRHGQLEDRDPHRLRDRNGGPVLCYSCGQSSLPQTLSTSAPAAKRPRRSTSKAASPPDAWKSMVSCDYCTLHWHLDCLNPPLSTLPPFNKKWMCPNHAERVLPLKRRIPKLHANPIEITKPRQFNNGNIDVIHPQYLSAVPGSSMNVDEVLINGRRYRVPEKIIVLDFWNRLNKWDEHLHRDDEATSTGMSSPLTELSSLDDEDDQTQSHSEPMDLDDFSAAQLLVGISAARTEPRLLALRGPSKRLVDRGIQTESDAAVTSGPTKPKVMRSRKHAAEPSINGLMSLGGGNTSSVPAPTSVTISTVRRKRQPRPVVQTEPVTRQLRSRSRNTNADTPLTSVSSRSSLQNEMDSSKESLPPPSSLTTPITQHQPRAVHVKMEELEAQLTGPMVTEDTADPFRATVTAKARVIRPPRPPATWSKPAPLTPAKDSKERRGKKRKIREDDVPGNNGENNAGVKDLQEHLNGKDEKHEKESRKIMKTPTRVGQLSITHPETSPAAATSVSILQSPSTTTITGTPSLKIRLPRLSNFSTGTSSGLNLESPTKR</sequence>
<feature type="compositionally biased region" description="Low complexity" evidence="5">
    <location>
        <begin position="830"/>
        <end position="841"/>
    </location>
</feature>
<dbReference type="SUPFAM" id="SSF57903">
    <property type="entry name" value="FYVE/PHD zinc finger"/>
    <property type="match status" value="2"/>
</dbReference>
<evidence type="ECO:0000256" key="3">
    <source>
        <dbReference type="ARBA" id="ARBA00022833"/>
    </source>
</evidence>
<dbReference type="InterPro" id="IPR013083">
    <property type="entry name" value="Znf_RING/FYVE/PHD"/>
</dbReference>
<feature type="compositionally biased region" description="Polar residues" evidence="5">
    <location>
        <begin position="352"/>
        <end position="361"/>
    </location>
</feature>
<proteinExistence type="predicted"/>
<keyword evidence="1" id="KW-0479">Metal-binding</keyword>
<feature type="compositionally biased region" description="Basic and acidic residues" evidence="5">
    <location>
        <begin position="325"/>
        <end position="336"/>
    </location>
</feature>
<keyword evidence="3" id="KW-0862">Zinc</keyword>
<evidence type="ECO:0000313" key="8">
    <source>
        <dbReference type="Proteomes" id="UP000807306"/>
    </source>
</evidence>
<feature type="region of interest" description="Disordered" evidence="5">
    <location>
        <begin position="303"/>
        <end position="336"/>
    </location>
</feature>
<feature type="region of interest" description="Disordered" evidence="5">
    <location>
        <begin position="606"/>
        <end position="694"/>
    </location>
</feature>
<feature type="region of interest" description="Disordered" evidence="5">
    <location>
        <begin position="35"/>
        <end position="127"/>
    </location>
</feature>
<evidence type="ECO:0000259" key="6">
    <source>
        <dbReference type="PROSITE" id="PS50016"/>
    </source>
</evidence>
<keyword evidence="2 4" id="KW-0863">Zinc-finger</keyword>
<dbReference type="GO" id="GO:0032221">
    <property type="term" value="C:Rpd3S complex"/>
    <property type="evidence" value="ECO:0007669"/>
    <property type="project" value="TreeGrafter"/>
</dbReference>
<evidence type="ECO:0000313" key="7">
    <source>
        <dbReference type="EMBL" id="KAF9532372.1"/>
    </source>
</evidence>
<feature type="region of interest" description="Disordered" evidence="5">
    <location>
        <begin position="154"/>
        <end position="216"/>
    </location>
</feature>
<feature type="compositionally biased region" description="Low complexity" evidence="5">
    <location>
        <begin position="97"/>
        <end position="124"/>
    </location>
</feature>
<organism evidence="7 8">
    <name type="scientific">Crepidotus variabilis</name>
    <dbReference type="NCBI Taxonomy" id="179855"/>
    <lineage>
        <taxon>Eukaryota</taxon>
        <taxon>Fungi</taxon>
        <taxon>Dikarya</taxon>
        <taxon>Basidiomycota</taxon>
        <taxon>Agaricomycotina</taxon>
        <taxon>Agaricomycetes</taxon>
        <taxon>Agaricomycetidae</taxon>
        <taxon>Agaricales</taxon>
        <taxon>Agaricineae</taxon>
        <taxon>Crepidotaceae</taxon>
        <taxon>Crepidotus</taxon>
    </lineage>
</organism>
<feature type="compositionally biased region" description="Polar residues" evidence="5">
    <location>
        <begin position="200"/>
        <end position="213"/>
    </location>
</feature>
<feature type="compositionally biased region" description="Polar residues" evidence="5">
    <location>
        <begin position="651"/>
        <end position="672"/>
    </location>
</feature>
<feature type="compositionally biased region" description="Polar residues" evidence="5">
    <location>
        <begin position="154"/>
        <end position="163"/>
    </location>
</feature>
<dbReference type="InterPro" id="IPR019787">
    <property type="entry name" value="Znf_PHD-finger"/>
</dbReference>
<evidence type="ECO:0000256" key="4">
    <source>
        <dbReference type="PROSITE-ProRule" id="PRU00146"/>
    </source>
</evidence>
<dbReference type="Gene3D" id="3.30.40.10">
    <property type="entry name" value="Zinc/RING finger domain, C3HC4 (zinc finger)"/>
    <property type="match status" value="2"/>
</dbReference>
<dbReference type="GO" id="GO:0008270">
    <property type="term" value="F:zinc ion binding"/>
    <property type="evidence" value="ECO:0007669"/>
    <property type="project" value="UniProtKB-KW"/>
</dbReference>
<feature type="region of interest" description="Disordered" evidence="5">
    <location>
        <begin position="352"/>
        <end position="379"/>
    </location>
</feature>
<evidence type="ECO:0000256" key="5">
    <source>
        <dbReference type="SAM" id="MobiDB-lite"/>
    </source>
</evidence>
<feature type="domain" description="PHD-type" evidence="6">
    <location>
        <begin position="215"/>
        <end position="262"/>
    </location>
</feature>
<dbReference type="PROSITE" id="PS01359">
    <property type="entry name" value="ZF_PHD_1"/>
    <property type="match status" value="1"/>
</dbReference>
<feature type="compositionally biased region" description="Basic and acidic residues" evidence="5">
    <location>
        <begin position="781"/>
        <end position="799"/>
    </location>
</feature>
<dbReference type="InterPro" id="IPR052819">
    <property type="entry name" value="Chromatin_regulatory_protein"/>
</dbReference>
<name>A0A9P6ENQ8_9AGAR</name>
<dbReference type="InterPro" id="IPR019786">
    <property type="entry name" value="Zinc_finger_PHD-type_CS"/>
</dbReference>
<dbReference type="Pfam" id="PF00628">
    <property type="entry name" value="PHD"/>
    <property type="match status" value="2"/>
</dbReference>
<comment type="caution">
    <text evidence="7">The sequence shown here is derived from an EMBL/GenBank/DDBJ whole genome shotgun (WGS) entry which is preliminary data.</text>
</comment>
<dbReference type="GO" id="GO:0006357">
    <property type="term" value="P:regulation of transcription by RNA polymerase II"/>
    <property type="evidence" value="ECO:0007669"/>
    <property type="project" value="TreeGrafter"/>
</dbReference>